<name>A0ABV1YBS3_9HYPH</name>
<feature type="transmembrane region" description="Helical" evidence="1">
    <location>
        <begin position="12"/>
        <end position="30"/>
    </location>
</feature>
<dbReference type="InterPro" id="IPR039393">
    <property type="entry name" value="Rhizopine-oxygenase-like"/>
</dbReference>
<keyword evidence="1" id="KW-0472">Membrane</keyword>
<feature type="domain" description="Fatty acid desaturase" evidence="2">
    <location>
        <begin position="72"/>
        <end position="317"/>
    </location>
</feature>
<dbReference type="Proteomes" id="UP001464387">
    <property type="component" value="Unassembled WGS sequence"/>
</dbReference>
<evidence type="ECO:0000259" key="2">
    <source>
        <dbReference type="Pfam" id="PF00487"/>
    </source>
</evidence>
<gene>
    <name evidence="3" type="ORF">NKI33_06505</name>
</gene>
<evidence type="ECO:0000313" key="4">
    <source>
        <dbReference type="Proteomes" id="UP001464387"/>
    </source>
</evidence>
<dbReference type="PANTHER" id="PTHR19353">
    <property type="entry name" value="FATTY ACID DESATURASE 2"/>
    <property type="match status" value="1"/>
</dbReference>
<reference evidence="3 4" key="1">
    <citation type="journal article" date="2024" name="Proc. Natl. Acad. Sci. U.S.A.">
        <title>The evolutionary genomics of adaptation to stress in wild rhizobium bacteria.</title>
        <authorList>
            <person name="Kehlet-Delgado H."/>
            <person name="Montoya A.P."/>
            <person name="Jensen K.T."/>
            <person name="Wendlandt C.E."/>
            <person name="Dexheimer C."/>
            <person name="Roberts M."/>
            <person name="Torres Martinez L."/>
            <person name="Friesen M.L."/>
            <person name="Griffitts J.S."/>
            <person name="Porter S.S."/>
        </authorList>
    </citation>
    <scope>NUCLEOTIDE SEQUENCE [LARGE SCALE GENOMIC DNA]</scope>
    <source>
        <strain evidence="3 4">M0729</strain>
    </source>
</reference>
<sequence>MGKTLKDYGLKGINSAAAVAGGLAGAQWYASPIPRKDLKELMKRADGPAVRDTLIWFAILGAGGTALYMTWGSLWAIPAFVTYSIFYGSCGDSRWHECGHGTAFKTRWLNVAVYHLASFMILRNGTLWRWSHSRHHTDTIVVGRDPEIALTRPPNLTGAFLDLLYLKTGFSELRKLARHIFGVMTAEEKDFVPETERWKIFLEARLQALLLTAMVVWAVAIKSWLPLMLVGLPTFFGAWLDVVVFGYTQHAGLAEDVIDHRLNTRTVRLNPLFRFIYWNMNFHLEHHMFPMVPYHALPKLHEMMKHDCPAPYPNLWAAWKEIAPALWRQRRDPTYFVLRTLPPSARPVAEFASPNASPDGAAA</sequence>
<evidence type="ECO:0000256" key="1">
    <source>
        <dbReference type="SAM" id="Phobius"/>
    </source>
</evidence>
<dbReference type="RefSeq" id="WP_287273494.1">
    <property type="nucleotide sequence ID" value="NZ_JAMYMY010000005.1"/>
</dbReference>
<feature type="transmembrane region" description="Helical" evidence="1">
    <location>
        <begin position="204"/>
        <end position="221"/>
    </location>
</feature>
<dbReference type="InterPro" id="IPR005804">
    <property type="entry name" value="FA_desaturase_dom"/>
</dbReference>
<comment type="caution">
    <text evidence="3">The sequence shown here is derived from an EMBL/GenBank/DDBJ whole genome shotgun (WGS) entry which is preliminary data.</text>
</comment>
<accession>A0ABV1YBS3</accession>
<dbReference type="EMBL" id="JAMYPJ010000006">
    <property type="protein sequence ID" value="MER8932611.1"/>
    <property type="molecule type" value="Genomic_DNA"/>
</dbReference>
<feature type="transmembrane region" description="Helical" evidence="1">
    <location>
        <begin position="54"/>
        <end position="77"/>
    </location>
</feature>
<organism evidence="3 4">
    <name type="scientific">Mesorhizobium opportunistum</name>
    <dbReference type="NCBI Taxonomy" id="593909"/>
    <lineage>
        <taxon>Bacteria</taxon>
        <taxon>Pseudomonadati</taxon>
        <taxon>Pseudomonadota</taxon>
        <taxon>Alphaproteobacteria</taxon>
        <taxon>Hyphomicrobiales</taxon>
        <taxon>Phyllobacteriaceae</taxon>
        <taxon>Mesorhizobium</taxon>
    </lineage>
</organism>
<protein>
    <submittedName>
        <fullName evidence="3">Fatty acid desaturase family protein</fullName>
    </submittedName>
</protein>
<dbReference type="CDD" id="cd03511">
    <property type="entry name" value="Rhizopine-oxygenase-like"/>
    <property type="match status" value="1"/>
</dbReference>
<keyword evidence="1" id="KW-0812">Transmembrane</keyword>
<dbReference type="PANTHER" id="PTHR19353:SF19">
    <property type="entry name" value="DELTA(5) FATTY ACID DESATURASE C-RELATED"/>
    <property type="match status" value="1"/>
</dbReference>
<dbReference type="InterPro" id="IPR012171">
    <property type="entry name" value="Fatty_acid_desaturase"/>
</dbReference>
<evidence type="ECO:0000313" key="3">
    <source>
        <dbReference type="EMBL" id="MER8932611.1"/>
    </source>
</evidence>
<keyword evidence="4" id="KW-1185">Reference proteome</keyword>
<keyword evidence="1" id="KW-1133">Transmembrane helix</keyword>
<dbReference type="Pfam" id="PF00487">
    <property type="entry name" value="FA_desaturase"/>
    <property type="match status" value="1"/>
</dbReference>
<proteinExistence type="predicted"/>